<evidence type="ECO:0000256" key="5">
    <source>
        <dbReference type="ARBA" id="ARBA00022964"/>
    </source>
</evidence>
<comment type="cofactor">
    <cofactor evidence="1">
        <name>Fe(2+)</name>
        <dbReference type="ChEBI" id="CHEBI:29033"/>
    </cofactor>
</comment>
<dbReference type="Gene3D" id="2.60.120.10">
    <property type="entry name" value="Jelly Rolls"/>
    <property type="match status" value="1"/>
</dbReference>
<keyword evidence="3" id="KW-0662">Pyridine nucleotide biosynthesis</keyword>
<dbReference type="EMBL" id="CAJPIZ010035255">
    <property type="protein sequence ID" value="CAG2120747.1"/>
    <property type="molecule type" value="Genomic_DNA"/>
</dbReference>
<dbReference type="GO" id="GO:0046874">
    <property type="term" value="P:quinolinate metabolic process"/>
    <property type="evidence" value="ECO:0007669"/>
    <property type="project" value="TreeGrafter"/>
</dbReference>
<organism evidence="8">
    <name type="scientific">Medioppia subpectinata</name>
    <dbReference type="NCBI Taxonomy" id="1979941"/>
    <lineage>
        <taxon>Eukaryota</taxon>
        <taxon>Metazoa</taxon>
        <taxon>Ecdysozoa</taxon>
        <taxon>Arthropoda</taxon>
        <taxon>Chelicerata</taxon>
        <taxon>Arachnida</taxon>
        <taxon>Acari</taxon>
        <taxon>Acariformes</taxon>
        <taxon>Sarcoptiformes</taxon>
        <taxon>Oribatida</taxon>
        <taxon>Brachypylina</taxon>
        <taxon>Oppioidea</taxon>
        <taxon>Oppiidae</taxon>
        <taxon>Medioppia</taxon>
    </lineage>
</organism>
<protein>
    <recommendedName>
        <fullName evidence="10">3-hydroxyanthranilate 3,4-dioxygenase</fullName>
    </recommendedName>
</protein>
<evidence type="ECO:0000256" key="2">
    <source>
        <dbReference type="ARBA" id="ARBA00002752"/>
    </source>
</evidence>
<accession>A0A7R9LQB1</accession>
<dbReference type="InterPro" id="IPR011051">
    <property type="entry name" value="RmlC_Cupin_sf"/>
</dbReference>
<keyword evidence="6" id="KW-0560">Oxidoreductase</keyword>
<keyword evidence="7" id="KW-0408">Iron</keyword>
<keyword evidence="4" id="KW-0479">Metal-binding</keyword>
<dbReference type="EMBL" id="OC889830">
    <property type="protein sequence ID" value="CAD7645829.1"/>
    <property type="molecule type" value="Genomic_DNA"/>
</dbReference>
<evidence type="ECO:0000256" key="6">
    <source>
        <dbReference type="ARBA" id="ARBA00023002"/>
    </source>
</evidence>
<dbReference type="SUPFAM" id="SSF51182">
    <property type="entry name" value="RmlC-like cupins"/>
    <property type="match status" value="1"/>
</dbReference>
<keyword evidence="5" id="KW-0223">Dioxygenase</keyword>
<dbReference type="InterPro" id="IPR014710">
    <property type="entry name" value="RmlC-like_jellyroll"/>
</dbReference>
<dbReference type="Proteomes" id="UP000759131">
    <property type="component" value="Unassembled WGS sequence"/>
</dbReference>
<evidence type="ECO:0000313" key="8">
    <source>
        <dbReference type="EMBL" id="CAD7645829.1"/>
    </source>
</evidence>
<comment type="function">
    <text evidence="2">Catalyzes the oxidative ring opening of 3-hydroxyanthranilate to 2-amino-3-carboxymuconate semialdehyde, which spontaneously cyclizes to quinolinate.</text>
</comment>
<dbReference type="InterPro" id="IPR010329">
    <property type="entry name" value="3hydroanth_dOase"/>
</dbReference>
<dbReference type="AlphaFoldDB" id="A0A7R9LQB1"/>
<keyword evidence="9" id="KW-1185">Reference proteome</keyword>
<evidence type="ECO:0000256" key="3">
    <source>
        <dbReference type="ARBA" id="ARBA00022642"/>
    </source>
</evidence>
<name>A0A7R9LQB1_9ACAR</name>
<dbReference type="PANTHER" id="PTHR15497">
    <property type="entry name" value="3-HYDROXYANTHRANILATE 3,4-DIOXYGENASE"/>
    <property type="match status" value="1"/>
</dbReference>
<evidence type="ECO:0008006" key="10">
    <source>
        <dbReference type="Google" id="ProtNLM"/>
    </source>
</evidence>
<dbReference type="GO" id="GO:0000334">
    <property type="term" value="F:3-hydroxyanthranilate 3,4-dioxygenase activity"/>
    <property type="evidence" value="ECO:0007669"/>
    <property type="project" value="InterPro"/>
</dbReference>
<gene>
    <name evidence="8" type="ORF">OSB1V03_LOCUS20693</name>
</gene>
<evidence type="ECO:0000256" key="1">
    <source>
        <dbReference type="ARBA" id="ARBA00001954"/>
    </source>
</evidence>
<dbReference type="OrthoDB" id="204928at2759"/>
<evidence type="ECO:0000256" key="7">
    <source>
        <dbReference type="ARBA" id="ARBA00023004"/>
    </source>
</evidence>
<proteinExistence type="predicted"/>
<evidence type="ECO:0000313" key="9">
    <source>
        <dbReference type="Proteomes" id="UP000759131"/>
    </source>
</evidence>
<dbReference type="GO" id="GO:0005506">
    <property type="term" value="F:iron ion binding"/>
    <property type="evidence" value="ECO:0007669"/>
    <property type="project" value="InterPro"/>
</dbReference>
<evidence type="ECO:0000256" key="4">
    <source>
        <dbReference type="ARBA" id="ARBA00022723"/>
    </source>
</evidence>
<sequence>MESKSINMKTWIEDNKDYFLPPICNKLMHNSQLKVFFVGGPNQRKDYHIEEGEELFYMIKGDMCLKVIEKGEPRDVIIKEGHVFLLGAKIPHSPQRFADTIGLQKLLQLSYM</sequence>
<dbReference type="GO" id="GO:0034354">
    <property type="term" value="P:'de novo' NAD+ biosynthetic process from L-tryptophan"/>
    <property type="evidence" value="ECO:0007669"/>
    <property type="project" value="TreeGrafter"/>
</dbReference>
<dbReference type="GO" id="GO:0005737">
    <property type="term" value="C:cytoplasm"/>
    <property type="evidence" value="ECO:0007669"/>
    <property type="project" value="TreeGrafter"/>
</dbReference>
<reference evidence="8" key="1">
    <citation type="submission" date="2020-11" db="EMBL/GenBank/DDBJ databases">
        <authorList>
            <person name="Tran Van P."/>
        </authorList>
    </citation>
    <scope>NUCLEOTIDE SEQUENCE</scope>
</reference>
<dbReference type="Pfam" id="PF06052">
    <property type="entry name" value="3-HAO"/>
    <property type="match status" value="1"/>
</dbReference>
<dbReference type="PANTHER" id="PTHR15497:SF1">
    <property type="entry name" value="3-HYDROXYANTHRANILATE 3,4-DIOXYGENASE"/>
    <property type="match status" value="1"/>
</dbReference>
<dbReference type="CDD" id="cd06123">
    <property type="entry name" value="cupin_HAO"/>
    <property type="match status" value="1"/>
</dbReference>